<gene>
    <name evidence="5" type="ORF">E1742_10535</name>
</gene>
<dbReference type="PRINTS" id="PR00455">
    <property type="entry name" value="HTHTETR"/>
</dbReference>
<dbReference type="Proteomes" id="UP000294359">
    <property type="component" value="Chromosome"/>
</dbReference>
<dbReference type="Pfam" id="PF14246">
    <property type="entry name" value="TetR_C_7"/>
    <property type="match status" value="1"/>
</dbReference>
<keyword evidence="6" id="KW-1185">Reference proteome</keyword>
<feature type="region of interest" description="Disordered" evidence="3">
    <location>
        <begin position="1"/>
        <end position="30"/>
    </location>
</feature>
<protein>
    <submittedName>
        <fullName evidence="5">TetR/AcrR family transcriptional regulator</fullName>
    </submittedName>
</protein>
<proteinExistence type="predicted"/>
<dbReference type="PANTHER" id="PTHR30055">
    <property type="entry name" value="HTH-TYPE TRANSCRIPTIONAL REGULATOR RUTR"/>
    <property type="match status" value="1"/>
</dbReference>
<evidence type="ECO:0000313" key="5">
    <source>
        <dbReference type="EMBL" id="QBQ36548.1"/>
    </source>
</evidence>
<dbReference type="PANTHER" id="PTHR30055:SF146">
    <property type="entry name" value="HTH-TYPE TRANSCRIPTIONAL DUAL REGULATOR CECR"/>
    <property type="match status" value="1"/>
</dbReference>
<dbReference type="InterPro" id="IPR039536">
    <property type="entry name" value="TetR_C_Proteobacteria"/>
</dbReference>
<dbReference type="Gene3D" id="1.10.357.10">
    <property type="entry name" value="Tetracycline Repressor, domain 2"/>
    <property type="match status" value="1"/>
</dbReference>
<reference evidence="5 6" key="1">
    <citation type="submission" date="2019-03" db="EMBL/GenBank/DDBJ databases">
        <title>Draft Genome Sequences of Six Type Strains of the Genus Massilia.</title>
        <authorList>
            <person name="Miess H."/>
            <person name="Frediansyhah A."/>
            <person name="Gross H."/>
        </authorList>
    </citation>
    <scope>NUCLEOTIDE SEQUENCE [LARGE SCALE GENOMIC DNA]</scope>
    <source>
        <strain evidence="5 6">DSM 17505</strain>
    </source>
</reference>
<feature type="domain" description="HTH tetR-type" evidence="4">
    <location>
        <begin position="34"/>
        <end position="94"/>
    </location>
</feature>
<dbReference type="InterPro" id="IPR009057">
    <property type="entry name" value="Homeodomain-like_sf"/>
</dbReference>
<evidence type="ECO:0000256" key="1">
    <source>
        <dbReference type="ARBA" id="ARBA00023125"/>
    </source>
</evidence>
<evidence type="ECO:0000259" key="4">
    <source>
        <dbReference type="PROSITE" id="PS50977"/>
    </source>
</evidence>
<dbReference type="PROSITE" id="PS50977">
    <property type="entry name" value="HTH_TETR_2"/>
    <property type="match status" value="1"/>
</dbReference>
<sequence>MSRKMSDEQALDVPADGCPFTNRTAGRPRASEAEARMQDLMTVAAELFLEKGYSKVSLEAIARKAHVAVRTIYVKFGGKAGLFREILRSGRESYFATMEDLETNLRPMREILIDFGARMNELVSSPGAINLHRIVIAEAAADPELAEAFFDAGPRQTREALRTFFSRADIRAQLRADMPAEQLSVHFLNCLMGDQLKRYLFMPQGCGEHQNLLLVEQRVDLFLMGAQRPA</sequence>
<organism evidence="5 6">
    <name type="scientific">Pseudoduganella plicata</name>
    <dbReference type="NCBI Taxonomy" id="321984"/>
    <lineage>
        <taxon>Bacteria</taxon>
        <taxon>Pseudomonadati</taxon>
        <taxon>Pseudomonadota</taxon>
        <taxon>Betaproteobacteria</taxon>
        <taxon>Burkholderiales</taxon>
        <taxon>Oxalobacteraceae</taxon>
        <taxon>Telluria group</taxon>
        <taxon>Pseudoduganella</taxon>
    </lineage>
</organism>
<dbReference type="EMBL" id="CP038026">
    <property type="protein sequence ID" value="QBQ36548.1"/>
    <property type="molecule type" value="Genomic_DNA"/>
</dbReference>
<name>A0ABX5S861_9BURK</name>
<dbReference type="Pfam" id="PF00440">
    <property type="entry name" value="TetR_N"/>
    <property type="match status" value="1"/>
</dbReference>
<dbReference type="InterPro" id="IPR001647">
    <property type="entry name" value="HTH_TetR"/>
</dbReference>
<feature type="DNA-binding region" description="H-T-H motif" evidence="2">
    <location>
        <begin position="57"/>
        <end position="76"/>
    </location>
</feature>
<evidence type="ECO:0000313" key="6">
    <source>
        <dbReference type="Proteomes" id="UP000294359"/>
    </source>
</evidence>
<dbReference type="InterPro" id="IPR036271">
    <property type="entry name" value="Tet_transcr_reg_TetR-rel_C_sf"/>
</dbReference>
<dbReference type="InterPro" id="IPR050109">
    <property type="entry name" value="HTH-type_TetR-like_transc_reg"/>
</dbReference>
<dbReference type="SUPFAM" id="SSF46689">
    <property type="entry name" value="Homeodomain-like"/>
    <property type="match status" value="1"/>
</dbReference>
<accession>A0ABX5S861</accession>
<dbReference type="Gene3D" id="1.10.10.60">
    <property type="entry name" value="Homeodomain-like"/>
    <property type="match status" value="1"/>
</dbReference>
<evidence type="ECO:0000256" key="3">
    <source>
        <dbReference type="SAM" id="MobiDB-lite"/>
    </source>
</evidence>
<dbReference type="SUPFAM" id="SSF48498">
    <property type="entry name" value="Tetracyclin repressor-like, C-terminal domain"/>
    <property type="match status" value="1"/>
</dbReference>
<keyword evidence="1 2" id="KW-0238">DNA-binding</keyword>
<evidence type="ECO:0000256" key="2">
    <source>
        <dbReference type="PROSITE-ProRule" id="PRU00335"/>
    </source>
</evidence>